<gene>
    <name evidence="6" type="ORF">DMENIID0003_03610</name>
</gene>
<evidence type="ECO:0000256" key="2">
    <source>
        <dbReference type="ARBA" id="ARBA00023043"/>
    </source>
</evidence>
<accession>A0AAT9GBS8</accession>
<name>A0AAT9GBS8_9RICK</name>
<proteinExistence type="predicted"/>
<protein>
    <recommendedName>
        <fullName evidence="7">Ankyrin repeat domain protein</fullName>
    </recommendedName>
</protein>
<feature type="repeat" description="ANK" evidence="3">
    <location>
        <begin position="346"/>
        <end position="378"/>
    </location>
</feature>
<keyword evidence="2 3" id="KW-0040">ANK repeat</keyword>
<dbReference type="PANTHER" id="PTHR24193">
    <property type="entry name" value="ANKYRIN REPEAT PROTEIN"/>
    <property type="match status" value="1"/>
</dbReference>
<dbReference type="InterPro" id="IPR036770">
    <property type="entry name" value="Ankyrin_rpt-contain_sf"/>
</dbReference>
<dbReference type="InterPro" id="IPR002110">
    <property type="entry name" value="Ankyrin_rpt"/>
</dbReference>
<evidence type="ECO:0000256" key="4">
    <source>
        <dbReference type="SAM" id="MobiDB-lite"/>
    </source>
</evidence>
<dbReference type="SUPFAM" id="SSF48403">
    <property type="entry name" value="Ankyrin repeat"/>
    <property type="match status" value="2"/>
</dbReference>
<dbReference type="InterPro" id="IPR050663">
    <property type="entry name" value="Ankyrin-SOCS_Box"/>
</dbReference>
<feature type="transmembrane region" description="Helical" evidence="5">
    <location>
        <begin position="871"/>
        <end position="895"/>
    </location>
</feature>
<dbReference type="PANTHER" id="PTHR24193:SF121">
    <property type="entry name" value="ADA2A-CONTAINING COMPLEX COMPONENT 3, ISOFORM D"/>
    <property type="match status" value="1"/>
</dbReference>
<keyword evidence="5" id="KW-1133">Transmembrane helix</keyword>
<feature type="region of interest" description="Disordered" evidence="4">
    <location>
        <begin position="908"/>
        <end position="963"/>
    </location>
</feature>
<reference evidence="6" key="1">
    <citation type="submission" date="2024-01" db="EMBL/GenBank/DDBJ databases">
        <title>Sequencing the genomes of a sandfly, Sergentomyia squamirostris, and its two endosymbionts.</title>
        <authorList>
            <person name="Itokawa K."/>
            <person name="Sanjoba C."/>
        </authorList>
    </citation>
    <scope>NUCLEOTIDE SEQUENCE</scope>
    <source>
        <strain evidence="6">WSSQ</strain>
    </source>
</reference>
<evidence type="ECO:0000256" key="5">
    <source>
        <dbReference type="SAM" id="Phobius"/>
    </source>
</evidence>
<feature type="compositionally biased region" description="Polar residues" evidence="4">
    <location>
        <begin position="916"/>
        <end position="953"/>
    </location>
</feature>
<organism evidence="6">
    <name type="scientific">Wolbachia endosymbiont of Sergentomyia squamirostris</name>
    <dbReference type="NCBI Taxonomy" id="3113640"/>
    <lineage>
        <taxon>Bacteria</taxon>
        <taxon>Pseudomonadati</taxon>
        <taxon>Pseudomonadota</taxon>
        <taxon>Alphaproteobacteria</taxon>
        <taxon>Rickettsiales</taxon>
        <taxon>Anaplasmataceae</taxon>
        <taxon>Wolbachieae</taxon>
        <taxon>Wolbachia</taxon>
    </lineage>
</organism>
<evidence type="ECO:0000313" key="6">
    <source>
        <dbReference type="EMBL" id="BFD47287.1"/>
    </source>
</evidence>
<keyword evidence="5" id="KW-0472">Membrane</keyword>
<dbReference type="SMART" id="SM00248">
    <property type="entry name" value="ANK"/>
    <property type="match status" value="9"/>
</dbReference>
<sequence>MGIDITALTTNADKLGECIDKNKKQEQDRKDEQLYGIIERKVKKEEHKREKPRGQDGTLKKCKRLFEKDASPEVLTKLEESLREQEKYYRYYVQCFLPVLDKAIERSKKISNETKERVKQAISEITYNSRYCFTHNRRDSETESGYGSDVEDDHEVEISNEITNNNALLLKAIKNGNNRKFRKYLKDCTDISSIKAEEGKNILHLIASLEKKQKCKFLGTLIKTVTKEDLAQLVDSENQDEKTPLQVALINKVTKEKHESNTIRSNDNTLKFLTKLLEHGASSDNLELSTEELQNLKEEQKTYYRNFLKKLAEQGKKSKLKQEIRINTEAKIKEIIPHTINTPDSNDNYLLHPVIKNSDKKLFKELLEKGADISLKDTDGNNALHLIVKPETKQKLELLNILLEAGQKEQFIKAVNDKNKEGQTPLYQLLQRIQEKSKEPSLKNKIKNVVKKEFKDTGRYKTLELFLQNGADITVQDKDEKNALHYIASFKGEQKVACLKLTLGKDEFSKAINAVNGKEQTPLHQLLQHIKEKNEDRSCTDRKFEKTNRYKALELFLQNGADITVQDKDEKNALHYIALLKGEQKVTCLELISNKDDAVNTTNKEGQTPLHQVLQRIQEKSKEPSLKNKIKNVIKKEFKDTGRYKTLELFLQNGADITVQDKDGKNALHYIASFKGEQKVTCLELILGLVKNGTISKDKLGKAINAKNGEGNTPLELALKKKAEKRSIEHLLQGTIFDTATAYDNTTKFCTMLLEIGADPCSLELKDPKFHTKKYYLTLRDLKDYSGTPQKAQEKAKELKEKLEEKCHCGTASKKCKSGIKKLGSAIKKTGSAVAGFIDPAKRTRELLAITITITVIAMVTFAFFQGQMAIGAAIPIIATAGVICLTLTLGFSGIKKLFEKSTNKAQDTFNDKNRSNSTTEQNQASKNLVNNDQQNLRNETKNQAVQESPNQSEHTESPPDTKMSAISIMNSLKNCVGIV</sequence>
<keyword evidence="1" id="KW-0677">Repeat</keyword>
<feature type="transmembrane region" description="Helical" evidence="5">
    <location>
        <begin position="847"/>
        <end position="865"/>
    </location>
</feature>
<evidence type="ECO:0000256" key="3">
    <source>
        <dbReference type="PROSITE-ProRule" id="PRU00023"/>
    </source>
</evidence>
<keyword evidence="5" id="KW-0812">Transmembrane</keyword>
<dbReference type="GO" id="GO:0000976">
    <property type="term" value="F:transcription cis-regulatory region binding"/>
    <property type="evidence" value="ECO:0007669"/>
    <property type="project" value="TreeGrafter"/>
</dbReference>
<evidence type="ECO:0008006" key="7">
    <source>
        <dbReference type="Google" id="ProtNLM"/>
    </source>
</evidence>
<dbReference type="PROSITE" id="PS50088">
    <property type="entry name" value="ANK_REPEAT"/>
    <property type="match status" value="1"/>
</dbReference>
<dbReference type="GO" id="GO:0045944">
    <property type="term" value="P:positive regulation of transcription by RNA polymerase II"/>
    <property type="evidence" value="ECO:0007669"/>
    <property type="project" value="TreeGrafter"/>
</dbReference>
<dbReference type="AlphaFoldDB" id="A0AAT9GBS8"/>
<evidence type="ECO:0000256" key="1">
    <source>
        <dbReference type="ARBA" id="ARBA00022737"/>
    </source>
</evidence>
<dbReference type="EMBL" id="AP029172">
    <property type="protein sequence ID" value="BFD47287.1"/>
    <property type="molecule type" value="Genomic_DNA"/>
</dbReference>
<dbReference type="Gene3D" id="1.25.40.20">
    <property type="entry name" value="Ankyrin repeat-containing domain"/>
    <property type="match status" value="5"/>
</dbReference>